<evidence type="ECO:0000256" key="2">
    <source>
        <dbReference type="ARBA" id="ARBA00022475"/>
    </source>
</evidence>
<feature type="transmembrane region" description="Helical" evidence="7">
    <location>
        <begin position="411"/>
        <end position="428"/>
    </location>
</feature>
<dbReference type="PIRSF" id="PIRSF006066">
    <property type="entry name" value="HI0050"/>
    <property type="match status" value="1"/>
</dbReference>
<dbReference type="GO" id="GO:0022857">
    <property type="term" value="F:transmembrane transporter activity"/>
    <property type="evidence" value="ECO:0007669"/>
    <property type="project" value="TreeGrafter"/>
</dbReference>
<dbReference type="GO" id="GO:0005886">
    <property type="term" value="C:plasma membrane"/>
    <property type="evidence" value="ECO:0007669"/>
    <property type="project" value="UniProtKB-SubCell"/>
</dbReference>
<evidence type="ECO:0000256" key="6">
    <source>
        <dbReference type="ARBA" id="ARBA00023136"/>
    </source>
</evidence>
<keyword evidence="2" id="KW-1003">Cell membrane</keyword>
<proteinExistence type="predicted"/>
<dbReference type="EMBL" id="CP031150">
    <property type="protein sequence ID" value="AXG08020.1"/>
    <property type="molecule type" value="Genomic_DNA"/>
</dbReference>
<feature type="transmembrane region" description="Helical" evidence="7">
    <location>
        <begin position="149"/>
        <end position="174"/>
    </location>
</feature>
<evidence type="ECO:0000313" key="9">
    <source>
        <dbReference type="EMBL" id="AXG08020.1"/>
    </source>
</evidence>
<evidence type="ECO:0000256" key="5">
    <source>
        <dbReference type="ARBA" id="ARBA00022989"/>
    </source>
</evidence>
<accession>A0A345E748</accession>
<keyword evidence="3" id="KW-0997">Cell inner membrane</keyword>
<feature type="transmembrane region" description="Helical" evidence="7">
    <location>
        <begin position="352"/>
        <end position="375"/>
    </location>
</feature>
<evidence type="ECO:0000256" key="1">
    <source>
        <dbReference type="ARBA" id="ARBA00004429"/>
    </source>
</evidence>
<evidence type="ECO:0000256" key="3">
    <source>
        <dbReference type="ARBA" id="ARBA00022519"/>
    </source>
</evidence>
<dbReference type="PANTHER" id="PTHR33362:SF2">
    <property type="entry name" value="TRAP TRANSPORTER LARGE PERMEASE PROTEIN"/>
    <property type="match status" value="1"/>
</dbReference>
<dbReference type="Pfam" id="PF06808">
    <property type="entry name" value="DctM"/>
    <property type="match status" value="1"/>
</dbReference>
<protein>
    <submittedName>
        <fullName evidence="9">TRAP transporter large permease</fullName>
    </submittedName>
</protein>
<dbReference type="KEGG" id="haj:DU500_03195"/>
<sequence>MPAPLQAGIAGLSPGAALALLTLVAVVLFVVGVPILLVFSTWAIGFTVIFPVFSLRNMALVSYYQLWTFPLTAVPLFILVGALVNQLQIARDIVDMSRSIAGWLPGSSANTALVTAGVFSAITGSNAATTASVGEAFTDELDEEGYDPVFSAATIAAGGTLGIIIPPSVLFILYGVTFNLSVSELFVAGILPGILMLGGLVVTATVISSRHDYGTTDYSFSPTAILRSMFKARNSLLAIVVLLGGIFTGLFTPSESASIAILFVVTAEFLSGHIDDVEFVTESVQLTVYLVGIIIPVLITSIMIQQSLSFLNLQDLVSNAILALDSPILVGIALLVVMLLSGSILASIPNMILTAPLLAPAAFALGISPLMWGVIFMISDAIGFITPPYGLNLYIMSSITDIDYIKIARAAFPYFVVLTSVLVLFFVFPEANVLAAG</sequence>
<dbReference type="PANTHER" id="PTHR33362">
    <property type="entry name" value="SIALIC ACID TRAP TRANSPORTER PERMEASE PROTEIN SIAT-RELATED"/>
    <property type="match status" value="1"/>
</dbReference>
<feature type="transmembrane region" description="Helical" evidence="7">
    <location>
        <begin position="7"/>
        <end position="29"/>
    </location>
</feature>
<dbReference type="InterPro" id="IPR010656">
    <property type="entry name" value="DctM"/>
</dbReference>
<feature type="transmembrane region" description="Helical" evidence="7">
    <location>
        <begin position="109"/>
        <end position="128"/>
    </location>
</feature>
<dbReference type="Proteomes" id="UP000253273">
    <property type="component" value="Chromosome"/>
</dbReference>
<keyword evidence="4 7" id="KW-0812">Transmembrane</keyword>
<organism evidence="9 10">
    <name type="scientific">Haloplanus rubicundus</name>
    <dbReference type="NCBI Taxonomy" id="1547898"/>
    <lineage>
        <taxon>Archaea</taxon>
        <taxon>Methanobacteriati</taxon>
        <taxon>Methanobacteriota</taxon>
        <taxon>Stenosarchaea group</taxon>
        <taxon>Halobacteria</taxon>
        <taxon>Halobacteriales</taxon>
        <taxon>Haloferacaceae</taxon>
        <taxon>Haloplanus</taxon>
    </lineage>
</organism>
<dbReference type="AlphaFoldDB" id="A0A345E748"/>
<feature type="transmembrane region" description="Helical" evidence="7">
    <location>
        <begin position="235"/>
        <end position="251"/>
    </location>
</feature>
<name>A0A345E748_9EURY</name>
<keyword evidence="6 7" id="KW-0472">Membrane</keyword>
<feature type="transmembrane region" description="Helical" evidence="7">
    <location>
        <begin position="67"/>
        <end position="89"/>
    </location>
</feature>
<comment type="subcellular location">
    <subcellularLocation>
        <location evidence="1">Cell inner membrane</location>
        <topology evidence="1">Multi-pass membrane protein</topology>
    </subcellularLocation>
</comment>
<evidence type="ECO:0000313" key="10">
    <source>
        <dbReference type="Proteomes" id="UP000253273"/>
    </source>
</evidence>
<keyword evidence="5 7" id="KW-1133">Transmembrane helix</keyword>
<dbReference type="InterPro" id="IPR004681">
    <property type="entry name" value="TRAP_DctM"/>
</dbReference>
<gene>
    <name evidence="9" type="ORF">DU500_03195</name>
</gene>
<feature type="transmembrane region" description="Helical" evidence="7">
    <location>
        <begin position="286"/>
        <end position="304"/>
    </location>
</feature>
<evidence type="ECO:0000256" key="4">
    <source>
        <dbReference type="ARBA" id="ARBA00022692"/>
    </source>
</evidence>
<evidence type="ECO:0000259" key="8">
    <source>
        <dbReference type="Pfam" id="PF06808"/>
    </source>
</evidence>
<feature type="transmembrane region" description="Helical" evidence="7">
    <location>
        <begin position="316"/>
        <end position="340"/>
    </location>
</feature>
<feature type="transmembrane region" description="Helical" evidence="7">
    <location>
        <begin position="186"/>
        <end position="207"/>
    </location>
</feature>
<keyword evidence="10" id="KW-1185">Reference proteome</keyword>
<reference evidence="9 10" key="1">
    <citation type="submission" date="2018-07" db="EMBL/GenBank/DDBJ databases">
        <title>Genome sequences of Haloplanus sp. CBA1113.</title>
        <authorList>
            <person name="Kim Y.B."/>
            <person name="Roh S.W."/>
        </authorList>
    </citation>
    <scope>NUCLEOTIDE SEQUENCE [LARGE SCALE GENOMIC DNA]</scope>
    <source>
        <strain evidence="9 10">CBA1113</strain>
    </source>
</reference>
<evidence type="ECO:0000256" key="7">
    <source>
        <dbReference type="SAM" id="Phobius"/>
    </source>
</evidence>
<feature type="transmembrane region" description="Helical" evidence="7">
    <location>
        <begin position="35"/>
        <end position="55"/>
    </location>
</feature>
<feature type="domain" description="TRAP C4-dicarboxylate transport system permease DctM subunit" evidence="8">
    <location>
        <begin position="24"/>
        <end position="430"/>
    </location>
</feature>